<evidence type="ECO:0000256" key="4">
    <source>
        <dbReference type="PROSITE-ProRule" id="PRU00473"/>
    </source>
</evidence>
<dbReference type="Pfam" id="PF16234">
    <property type="entry name" value="DUF4892"/>
    <property type="match status" value="1"/>
</dbReference>
<sequence length="317" mass="33962">MELKRLTALAVLLLACSMSTMADIEGSADHPLLGRFGSATISAYQASDYDAATLPGGPIADARAVDNQLELEGRVTRIGYRLPVEHTALEVARNYEATLAEGNFDILFQCAGPSQCGRGFSRYVINEGVVFPSAFDRAAFNDNSRALLAMRDDEQGTAHVFLYIMEDRSNDRTLVRQLVVESEPLQLGQVSVKDAGALQAALDADGSVIVDGIFFATDSATIETESADALEQMAELLRNAPELSVYIVGHTDNQGSLDYNLELSQRRANAVVEALGALDGIDAARLDARGVASLAPIASNANEAGRAQNRRVELVLQ</sequence>
<proteinExistence type="predicted"/>
<keyword evidence="8" id="KW-1185">Reference proteome</keyword>
<reference evidence="7 8" key="1">
    <citation type="journal article" date="2021" name="Front. Microbiol.">
        <title>Aerobic Denitrification and Heterotrophic Sulfur Oxidation in the Genus Halomonas Revealed by Six Novel Species Characterizations and Genome-Based Analysis.</title>
        <authorList>
            <person name="Wang L."/>
            <person name="Shao Z."/>
        </authorList>
    </citation>
    <scope>NUCLEOTIDE SEQUENCE [LARGE SCALE GENOMIC DNA]</scope>
    <source>
        <strain evidence="7 8">MCCC 1A11081</strain>
    </source>
</reference>
<keyword evidence="3" id="KW-0998">Cell outer membrane</keyword>
<accession>A0ABS9A5T7</accession>
<dbReference type="InterPro" id="IPR006665">
    <property type="entry name" value="OmpA-like"/>
</dbReference>
<dbReference type="PROSITE" id="PS51123">
    <property type="entry name" value="OMPA_2"/>
    <property type="match status" value="1"/>
</dbReference>
<dbReference type="PANTHER" id="PTHR30329">
    <property type="entry name" value="STATOR ELEMENT OF FLAGELLAR MOTOR COMPLEX"/>
    <property type="match status" value="1"/>
</dbReference>
<feature type="domain" description="OmpA-like" evidence="6">
    <location>
        <begin position="202"/>
        <end position="317"/>
    </location>
</feature>
<feature type="signal peptide" evidence="5">
    <location>
        <begin position="1"/>
        <end position="22"/>
    </location>
</feature>
<dbReference type="Proteomes" id="UP001320168">
    <property type="component" value="Unassembled WGS sequence"/>
</dbReference>
<comment type="caution">
    <text evidence="7">The sequence shown here is derived from an EMBL/GenBank/DDBJ whole genome shotgun (WGS) entry which is preliminary data.</text>
</comment>
<comment type="subcellular location">
    <subcellularLocation>
        <location evidence="1">Cell outer membrane</location>
    </subcellularLocation>
</comment>
<dbReference type="PROSITE" id="PS51257">
    <property type="entry name" value="PROKAR_LIPOPROTEIN"/>
    <property type="match status" value="1"/>
</dbReference>
<dbReference type="PRINTS" id="PR01021">
    <property type="entry name" value="OMPADOMAIN"/>
</dbReference>
<feature type="chain" id="PRO_5047055295" evidence="5">
    <location>
        <begin position="23"/>
        <end position="317"/>
    </location>
</feature>
<dbReference type="Gene3D" id="3.30.1330.60">
    <property type="entry name" value="OmpA-like domain"/>
    <property type="match status" value="1"/>
</dbReference>
<evidence type="ECO:0000256" key="3">
    <source>
        <dbReference type="ARBA" id="ARBA00023237"/>
    </source>
</evidence>
<evidence type="ECO:0000256" key="5">
    <source>
        <dbReference type="SAM" id="SignalP"/>
    </source>
</evidence>
<evidence type="ECO:0000313" key="8">
    <source>
        <dbReference type="Proteomes" id="UP001320168"/>
    </source>
</evidence>
<dbReference type="RefSeq" id="WP_234270766.1">
    <property type="nucleotide sequence ID" value="NZ_JABFTX010000003.1"/>
</dbReference>
<dbReference type="PANTHER" id="PTHR30329:SF21">
    <property type="entry name" value="LIPOPROTEIN YIAD-RELATED"/>
    <property type="match status" value="1"/>
</dbReference>
<evidence type="ECO:0000259" key="6">
    <source>
        <dbReference type="PROSITE" id="PS51123"/>
    </source>
</evidence>
<dbReference type="InterPro" id="IPR032608">
    <property type="entry name" value="DUF4892"/>
</dbReference>
<dbReference type="InterPro" id="IPR050330">
    <property type="entry name" value="Bact_OuterMem_StrucFunc"/>
</dbReference>
<dbReference type="InterPro" id="IPR006664">
    <property type="entry name" value="OMP_bac"/>
</dbReference>
<dbReference type="InterPro" id="IPR036737">
    <property type="entry name" value="OmpA-like_sf"/>
</dbReference>
<evidence type="ECO:0000256" key="2">
    <source>
        <dbReference type="ARBA" id="ARBA00023136"/>
    </source>
</evidence>
<keyword evidence="5" id="KW-0732">Signal</keyword>
<evidence type="ECO:0000313" key="7">
    <source>
        <dbReference type="EMBL" id="MCE8004130.1"/>
    </source>
</evidence>
<protein>
    <submittedName>
        <fullName evidence="7">DUF4892 domain-containing protein</fullName>
    </submittedName>
</protein>
<keyword evidence="2 4" id="KW-0472">Membrane</keyword>
<dbReference type="EMBL" id="JABFTX010000003">
    <property type="protein sequence ID" value="MCE8004130.1"/>
    <property type="molecule type" value="Genomic_DNA"/>
</dbReference>
<evidence type="ECO:0000256" key="1">
    <source>
        <dbReference type="ARBA" id="ARBA00004442"/>
    </source>
</evidence>
<gene>
    <name evidence="7" type="ORF">HOP53_14915</name>
</gene>
<dbReference type="CDD" id="cd07185">
    <property type="entry name" value="OmpA_C-like"/>
    <property type="match status" value="1"/>
</dbReference>
<name>A0ABS9A5T7_9GAMM</name>
<dbReference type="SUPFAM" id="SSF103088">
    <property type="entry name" value="OmpA-like"/>
    <property type="match status" value="1"/>
</dbReference>
<dbReference type="Pfam" id="PF00691">
    <property type="entry name" value="OmpA"/>
    <property type="match status" value="1"/>
</dbReference>
<organism evidence="7 8">
    <name type="scientific">Billgrantia ethanolica</name>
    <dbReference type="NCBI Taxonomy" id="2733486"/>
    <lineage>
        <taxon>Bacteria</taxon>
        <taxon>Pseudomonadati</taxon>
        <taxon>Pseudomonadota</taxon>
        <taxon>Gammaproteobacteria</taxon>
        <taxon>Oceanospirillales</taxon>
        <taxon>Halomonadaceae</taxon>
        <taxon>Billgrantia</taxon>
    </lineage>
</organism>